<dbReference type="InterPro" id="IPR013328">
    <property type="entry name" value="6PGD_dom2"/>
</dbReference>
<dbReference type="Gene3D" id="3.40.50.720">
    <property type="entry name" value="NAD(P)-binding Rossmann-like Domain"/>
    <property type="match status" value="1"/>
</dbReference>
<dbReference type="InterPro" id="IPR006115">
    <property type="entry name" value="6PGDH_NADP-bd"/>
</dbReference>
<dbReference type="EMBL" id="FMZM01000004">
    <property type="protein sequence ID" value="SDC88782.1"/>
    <property type="molecule type" value="Genomic_DNA"/>
</dbReference>
<dbReference type="GO" id="GO:0050661">
    <property type="term" value="F:NADP binding"/>
    <property type="evidence" value="ECO:0007669"/>
    <property type="project" value="InterPro"/>
</dbReference>
<evidence type="ECO:0000313" key="2">
    <source>
        <dbReference type="EMBL" id="SDC88782.1"/>
    </source>
</evidence>
<dbReference type="SUPFAM" id="SSF51735">
    <property type="entry name" value="NAD(P)-binding Rossmann-fold domains"/>
    <property type="match status" value="1"/>
</dbReference>
<dbReference type="PANTHER" id="PTHR43580:SF2">
    <property type="entry name" value="CYTOKINE-LIKE NUCLEAR FACTOR N-PAC"/>
    <property type="match status" value="1"/>
</dbReference>
<dbReference type="OrthoDB" id="5176214at2"/>
<accession>A0A1G6Q8F4</accession>
<name>A0A1G6Q8F4_9ACTN</name>
<reference evidence="2 3" key="1">
    <citation type="submission" date="2016-10" db="EMBL/GenBank/DDBJ databases">
        <authorList>
            <person name="de Groot N.N."/>
        </authorList>
    </citation>
    <scope>NUCLEOTIDE SEQUENCE [LARGE SCALE GENOMIC DNA]</scope>
    <source>
        <strain evidence="2 3">CGMCC 4.6858</strain>
    </source>
</reference>
<dbReference type="Proteomes" id="UP000199034">
    <property type="component" value="Unassembled WGS sequence"/>
</dbReference>
<dbReference type="InterPro" id="IPR036291">
    <property type="entry name" value="NAD(P)-bd_dom_sf"/>
</dbReference>
<gene>
    <name evidence="2" type="ORF">SAMN05421872_104309</name>
</gene>
<sequence length="280" mass="28621">MTTTAVLGTGAIGTAAGSALLRAGYDVVAWNRTPDRAHALVSAGARRAVSAAEAVDVSALVLVAVTDQAALGDVLEALDDLTGTVVVGLCTGTPSQVAMNDRRVRERGGILLGAGVRSSPDAYASGAGSLLVSGPRPSYDEHRAALDLLGDVRWVGEQPQAAATLDLVLFGLWYDAQLGLLRAVGALAAAGVDPAGLVPDLAAQLDHVRADVAPAIDQLRTRSFPRGPADLREHLVLLSSLRGERLLPLGDGGLGPVVERLQELVDAGRGGEGLTALLDA</sequence>
<evidence type="ECO:0000313" key="3">
    <source>
        <dbReference type="Proteomes" id="UP000199034"/>
    </source>
</evidence>
<dbReference type="Gene3D" id="1.10.1040.10">
    <property type="entry name" value="N-(1-d-carboxylethyl)-l-norvaline Dehydrogenase, domain 2"/>
    <property type="match status" value="1"/>
</dbReference>
<organism evidence="2 3">
    <name type="scientific">Nocardioides lianchengensis</name>
    <dbReference type="NCBI Taxonomy" id="1045774"/>
    <lineage>
        <taxon>Bacteria</taxon>
        <taxon>Bacillati</taxon>
        <taxon>Actinomycetota</taxon>
        <taxon>Actinomycetes</taxon>
        <taxon>Propionibacteriales</taxon>
        <taxon>Nocardioidaceae</taxon>
        <taxon>Nocardioides</taxon>
    </lineage>
</organism>
<dbReference type="AlphaFoldDB" id="A0A1G6Q8F4"/>
<feature type="domain" description="6-phosphogluconate dehydrogenase NADP-binding" evidence="1">
    <location>
        <begin position="5"/>
        <end position="154"/>
    </location>
</feature>
<dbReference type="PANTHER" id="PTHR43580">
    <property type="entry name" value="OXIDOREDUCTASE GLYR1-RELATED"/>
    <property type="match status" value="1"/>
</dbReference>
<evidence type="ECO:0000259" key="1">
    <source>
        <dbReference type="Pfam" id="PF03446"/>
    </source>
</evidence>
<dbReference type="Pfam" id="PF03446">
    <property type="entry name" value="NAD_binding_2"/>
    <property type="match status" value="1"/>
</dbReference>
<protein>
    <submittedName>
        <fullName evidence="2">NAD binding domain of 6-phosphogluconate dehydrogenase</fullName>
    </submittedName>
</protein>
<dbReference type="STRING" id="1045774.SAMN05421872_104309"/>
<dbReference type="InterPro" id="IPR051265">
    <property type="entry name" value="HIBADH-related_NP60_sf"/>
</dbReference>
<proteinExistence type="predicted"/>
<keyword evidence="3" id="KW-1185">Reference proteome</keyword>